<name>A0AAN7Q4N8_9MYRT</name>
<proteinExistence type="predicted"/>
<organism evidence="1 2">
    <name type="scientific">Trapa incisa</name>
    <dbReference type="NCBI Taxonomy" id="236973"/>
    <lineage>
        <taxon>Eukaryota</taxon>
        <taxon>Viridiplantae</taxon>
        <taxon>Streptophyta</taxon>
        <taxon>Embryophyta</taxon>
        <taxon>Tracheophyta</taxon>
        <taxon>Spermatophyta</taxon>
        <taxon>Magnoliopsida</taxon>
        <taxon>eudicotyledons</taxon>
        <taxon>Gunneridae</taxon>
        <taxon>Pentapetalae</taxon>
        <taxon>rosids</taxon>
        <taxon>malvids</taxon>
        <taxon>Myrtales</taxon>
        <taxon>Lythraceae</taxon>
        <taxon>Trapa</taxon>
    </lineage>
</organism>
<evidence type="ECO:0000313" key="2">
    <source>
        <dbReference type="Proteomes" id="UP001345219"/>
    </source>
</evidence>
<keyword evidence="2" id="KW-1185">Reference proteome</keyword>
<dbReference type="AlphaFoldDB" id="A0AAN7Q4N8"/>
<evidence type="ECO:0000313" key="1">
    <source>
        <dbReference type="EMBL" id="KAK4759497.1"/>
    </source>
</evidence>
<dbReference type="EMBL" id="JAXIOK010000011">
    <property type="protein sequence ID" value="KAK4759497.1"/>
    <property type="molecule type" value="Genomic_DNA"/>
</dbReference>
<dbReference type="Proteomes" id="UP001345219">
    <property type="component" value="Chromosome 17"/>
</dbReference>
<gene>
    <name evidence="1" type="ORF">SAY87_022628</name>
</gene>
<reference evidence="1 2" key="1">
    <citation type="journal article" date="2023" name="Hortic Res">
        <title>Pangenome of water caltrop reveals structural variations and asymmetric subgenome divergence after allopolyploidization.</title>
        <authorList>
            <person name="Zhang X."/>
            <person name="Chen Y."/>
            <person name="Wang L."/>
            <person name="Yuan Y."/>
            <person name="Fang M."/>
            <person name="Shi L."/>
            <person name="Lu R."/>
            <person name="Comes H.P."/>
            <person name="Ma Y."/>
            <person name="Chen Y."/>
            <person name="Huang G."/>
            <person name="Zhou Y."/>
            <person name="Zheng Z."/>
            <person name="Qiu Y."/>
        </authorList>
    </citation>
    <scope>NUCLEOTIDE SEQUENCE [LARGE SCALE GENOMIC DNA]</scope>
    <source>
        <tissue evidence="1">Roots</tissue>
    </source>
</reference>
<sequence length="126" mass="14422">MDSLAAQFFDENLPNVSVIREDQGQLEMQWKENDDRLSLGHAGLNDLVKTNFLNSKNLKIRDFVVTADGLLQFCISIRSCHMNAWQISMDIQQKLDAGITEKTTNCTHNSRPLKNRTFSLEKHCQP</sequence>
<accession>A0AAN7Q4N8</accession>
<protein>
    <submittedName>
        <fullName evidence="1">Uncharacterized protein</fullName>
    </submittedName>
</protein>
<comment type="caution">
    <text evidence="1">The sequence shown here is derived from an EMBL/GenBank/DDBJ whole genome shotgun (WGS) entry which is preliminary data.</text>
</comment>